<protein>
    <submittedName>
        <fullName evidence="1">Uncharacterized protein</fullName>
    </submittedName>
</protein>
<sequence>MESIIVLYQRMPRQIKSNNSCEDTTTSSALYLVVIFKTAKAINCLHVYWLNIHKTT</sequence>
<reference evidence="1" key="2">
    <citation type="journal article" date="2015" name="Data Brief">
        <title>Shoot transcriptome of the giant reed, Arundo donax.</title>
        <authorList>
            <person name="Barrero R.A."/>
            <person name="Guerrero F.D."/>
            <person name="Moolhuijzen P."/>
            <person name="Goolsby J.A."/>
            <person name="Tidwell J."/>
            <person name="Bellgard S.E."/>
            <person name="Bellgard M.I."/>
        </authorList>
    </citation>
    <scope>NUCLEOTIDE SEQUENCE</scope>
    <source>
        <tissue evidence="1">Shoot tissue taken approximately 20 cm above the soil surface</tissue>
    </source>
</reference>
<proteinExistence type="predicted"/>
<organism evidence="1">
    <name type="scientific">Arundo donax</name>
    <name type="common">Giant reed</name>
    <name type="synonym">Donax arundinaceus</name>
    <dbReference type="NCBI Taxonomy" id="35708"/>
    <lineage>
        <taxon>Eukaryota</taxon>
        <taxon>Viridiplantae</taxon>
        <taxon>Streptophyta</taxon>
        <taxon>Embryophyta</taxon>
        <taxon>Tracheophyta</taxon>
        <taxon>Spermatophyta</taxon>
        <taxon>Magnoliopsida</taxon>
        <taxon>Liliopsida</taxon>
        <taxon>Poales</taxon>
        <taxon>Poaceae</taxon>
        <taxon>PACMAD clade</taxon>
        <taxon>Arundinoideae</taxon>
        <taxon>Arundineae</taxon>
        <taxon>Arundo</taxon>
    </lineage>
</organism>
<dbReference type="EMBL" id="GBRH01256922">
    <property type="protein sequence ID" value="JAD40973.1"/>
    <property type="molecule type" value="Transcribed_RNA"/>
</dbReference>
<name>A0A0A8ZTE1_ARUDO</name>
<reference evidence="1" key="1">
    <citation type="submission" date="2014-09" db="EMBL/GenBank/DDBJ databases">
        <authorList>
            <person name="Magalhaes I.L.F."/>
            <person name="Oliveira U."/>
            <person name="Santos F.R."/>
            <person name="Vidigal T.H.D.A."/>
            <person name="Brescovit A.D."/>
            <person name="Santos A.J."/>
        </authorList>
    </citation>
    <scope>NUCLEOTIDE SEQUENCE</scope>
    <source>
        <tissue evidence="1">Shoot tissue taken approximately 20 cm above the soil surface</tissue>
    </source>
</reference>
<evidence type="ECO:0000313" key="1">
    <source>
        <dbReference type="EMBL" id="JAD40973.1"/>
    </source>
</evidence>
<dbReference type="AlphaFoldDB" id="A0A0A8ZTE1"/>
<accession>A0A0A8ZTE1</accession>